<evidence type="ECO:0000256" key="1">
    <source>
        <dbReference type="SAM" id="MobiDB-lite"/>
    </source>
</evidence>
<dbReference type="RefSeq" id="WP_086952584.1">
    <property type="nucleotide sequence ID" value="NZ_FWFD01000016.1"/>
</dbReference>
<evidence type="ECO:0000313" key="5">
    <source>
        <dbReference type="Proteomes" id="UP000195918"/>
    </source>
</evidence>
<protein>
    <submittedName>
        <fullName evidence="4">Beta-lactamase class C and other penicillin binding proteins</fullName>
    </submittedName>
</protein>
<evidence type="ECO:0000259" key="3">
    <source>
        <dbReference type="Pfam" id="PF00144"/>
    </source>
</evidence>
<dbReference type="PANTHER" id="PTHR46825:SF9">
    <property type="entry name" value="BETA-LACTAMASE-RELATED DOMAIN-CONTAINING PROTEIN"/>
    <property type="match status" value="1"/>
</dbReference>
<dbReference type="AlphaFoldDB" id="A0A1X6WRR0"/>
<keyword evidence="5" id="KW-1185">Reference proteome</keyword>
<feature type="domain" description="Beta-lactamase-related" evidence="3">
    <location>
        <begin position="122"/>
        <end position="415"/>
    </location>
</feature>
<dbReference type="Pfam" id="PF00144">
    <property type="entry name" value="Beta-lactamase"/>
    <property type="match status" value="1"/>
</dbReference>
<feature type="transmembrane region" description="Helical" evidence="2">
    <location>
        <begin position="21"/>
        <end position="44"/>
    </location>
</feature>
<name>A0A1X6WRR0_9ENTE</name>
<dbReference type="Gene3D" id="3.40.710.10">
    <property type="entry name" value="DD-peptidase/beta-lactamase superfamily"/>
    <property type="match status" value="1"/>
</dbReference>
<keyword evidence="2" id="KW-1133">Transmembrane helix</keyword>
<proteinExistence type="predicted"/>
<feature type="compositionally biased region" description="Basic and acidic residues" evidence="1">
    <location>
        <begin position="62"/>
        <end position="73"/>
    </location>
</feature>
<reference evidence="5" key="1">
    <citation type="submission" date="2017-02" db="EMBL/GenBank/DDBJ databases">
        <authorList>
            <person name="Dridi B."/>
        </authorList>
    </citation>
    <scope>NUCLEOTIDE SEQUENCE [LARGE SCALE GENOMIC DNA]</scope>
    <source>
        <strain evidence="5">bH819</strain>
    </source>
</reference>
<dbReference type="SUPFAM" id="SSF56601">
    <property type="entry name" value="beta-lactamase/transpeptidase-like"/>
    <property type="match status" value="1"/>
</dbReference>
<dbReference type="InterPro" id="IPR050491">
    <property type="entry name" value="AmpC-like"/>
</dbReference>
<dbReference type="InterPro" id="IPR001466">
    <property type="entry name" value="Beta-lactam-related"/>
</dbReference>
<organism evidence="4 5">
    <name type="scientific">Vagococcus fluvialis bH819</name>
    <dbReference type="NCBI Taxonomy" id="1255619"/>
    <lineage>
        <taxon>Bacteria</taxon>
        <taxon>Bacillati</taxon>
        <taxon>Bacillota</taxon>
        <taxon>Bacilli</taxon>
        <taxon>Lactobacillales</taxon>
        <taxon>Enterococcaceae</taxon>
        <taxon>Vagococcus</taxon>
    </lineage>
</organism>
<evidence type="ECO:0000313" key="4">
    <source>
        <dbReference type="EMBL" id="SLM86955.1"/>
    </source>
</evidence>
<evidence type="ECO:0000256" key="2">
    <source>
        <dbReference type="SAM" id="Phobius"/>
    </source>
</evidence>
<feature type="region of interest" description="Disordered" evidence="1">
    <location>
        <begin position="62"/>
        <end position="82"/>
    </location>
</feature>
<dbReference type="InterPro" id="IPR012338">
    <property type="entry name" value="Beta-lactam/transpept-like"/>
</dbReference>
<dbReference type="OrthoDB" id="2151402at2"/>
<dbReference type="PANTHER" id="PTHR46825">
    <property type="entry name" value="D-ALANYL-D-ALANINE-CARBOXYPEPTIDASE/ENDOPEPTIDASE AMPH"/>
    <property type="match status" value="1"/>
</dbReference>
<keyword evidence="2" id="KW-0812">Transmembrane</keyword>
<gene>
    <name evidence="4" type="ORF">FM121_12735</name>
</gene>
<dbReference type="Proteomes" id="UP000195918">
    <property type="component" value="Unassembled WGS sequence"/>
</dbReference>
<dbReference type="EMBL" id="FWFD01000016">
    <property type="protein sequence ID" value="SLM86955.1"/>
    <property type="molecule type" value="Genomic_DNA"/>
</dbReference>
<keyword evidence="2" id="KW-0472">Membrane</keyword>
<accession>A0A1X6WRR0</accession>
<sequence>METSKVTLNLLRRRLKKQKRRTFLMFIVGLLLGGTIAFNIYYWYPWLKNEFSLPVINQMPTKNDKNITKESKSTESSTQYTTETTIAKENNLITPRIDGNDFTQASPIYKDLNKQLEQTIQQYKPSGTILAIKNNQIVLLNNFGKASDFSNKPIESTYMIASVQKFITSILIMKLIDEQKISLDTSLASFYPEIPNSNNITIDQMLSMTSGLTLKEKSNKVKNKEDSIDYAIKNVVYEPITKWKYSDINFFLLSAIVEKITHTSYEDYFKETIKSPLQLEHTGFYDDITEGTHLIPSYNEEQDGKLSTEPVKIPEYAYINELGTGNMYISALDFLTIIQATIDGKLTSYETLQQTMQRKPAPYPYDYKAGFYDKLDHYYAHGIFRKYEPTTLFNKDASTAVVFLSNTFTEDKSNPQLTKDLYQILTQQ</sequence>